<dbReference type="GO" id="GO:0005886">
    <property type="term" value="C:plasma membrane"/>
    <property type="evidence" value="ECO:0007669"/>
    <property type="project" value="UniProtKB-SubCell"/>
</dbReference>
<dbReference type="Gene3D" id="3.40.1710.10">
    <property type="entry name" value="abc type-2 transporter like domain"/>
    <property type="match status" value="1"/>
</dbReference>
<keyword evidence="6 8" id="KW-1133">Transmembrane helix</keyword>
<accession>A0AAI9SBY4</accession>
<evidence type="ECO:0000313" key="11">
    <source>
        <dbReference type="Proteomes" id="UP000469462"/>
    </source>
</evidence>
<comment type="similarity">
    <text evidence="2">Belongs to the ABC-2 integral membrane protein family.</text>
</comment>
<keyword evidence="5 8" id="KW-0812">Transmembrane</keyword>
<feature type="transmembrane region" description="Helical" evidence="8">
    <location>
        <begin position="355"/>
        <end position="374"/>
    </location>
</feature>
<dbReference type="PROSITE" id="PS51012">
    <property type="entry name" value="ABC_TM2"/>
    <property type="match status" value="1"/>
</dbReference>
<feature type="domain" description="ABC transmembrane type-2" evidence="9">
    <location>
        <begin position="148"/>
        <end position="377"/>
    </location>
</feature>
<evidence type="ECO:0000256" key="8">
    <source>
        <dbReference type="SAM" id="Phobius"/>
    </source>
</evidence>
<dbReference type="InterPro" id="IPR047817">
    <property type="entry name" value="ABC2_TM_bact-type"/>
</dbReference>
<feature type="transmembrane region" description="Helical" evidence="8">
    <location>
        <begin position="296"/>
        <end position="318"/>
    </location>
</feature>
<feature type="transmembrane region" description="Helical" evidence="8">
    <location>
        <begin position="268"/>
        <end position="289"/>
    </location>
</feature>
<keyword evidence="4" id="KW-1003">Cell membrane</keyword>
<evidence type="ECO:0000256" key="7">
    <source>
        <dbReference type="ARBA" id="ARBA00023136"/>
    </source>
</evidence>
<name>A0AAI9SBY4_9BURK</name>
<evidence type="ECO:0000256" key="6">
    <source>
        <dbReference type="ARBA" id="ARBA00022989"/>
    </source>
</evidence>
<comment type="subcellular location">
    <subcellularLocation>
        <location evidence="1">Cell membrane</location>
        <topology evidence="1">Multi-pass membrane protein</topology>
    </subcellularLocation>
</comment>
<gene>
    <name evidence="10" type="ORF">GBM96_05750</name>
</gene>
<dbReference type="PANTHER" id="PTHR30294">
    <property type="entry name" value="MEMBRANE COMPONENT OF ABC TRANSPORTER YHHJ-RELATED"/>
    <property type="match status" value="1"/>
</dbReference>
<evidence type="ECO:0000256" key="5">
    <source>
        <dbReference type="ARBA" id="ARBA00022692"/>
    </source>
</evidence>
<evidence type="ECO:0000313" key="10">
    <source>
        <dbReference type="EMBL" id="KAB7651393.1"/>
    </source>
</evidence>
<keyword evidence="7 8" id="KW-0472">Membrane</keyword>
<reference evidence="10 11" key="1">
    <citation type="submission" date="2019-10" db="EMBL/GenBank/DDBJ databases">
        <title>Genome diversity of Sutterella seckii.</title>
        <authorList>
            <person name="Chaplin A.V."/>
            <person name="Sokolova S.R."/>
            <person name="Mosin K.A."/>
            <person name="Ivanova E.L."/>
            <person name="Kochetkova T.O."/>
            <person name="Goltsov A.Y."/>
            <person name="Trofimov D.Y."/>
            <person name="Efimov B.A."/>
        </authorList>
    </citation>
    <scope>NUCLEOTIDE SEQUENCE [LARGE SCALE GENOMIC DNA]</scope>
    <source>
        <strain evidence="10 11">ASD3426</strain>
    </source>
</reference>
<feature type="transmembrane region" description="Helical" evidence="8">
    <location>
        <begin position="229"/>
        <end position="256"/>
    </location>
</feature>
<evidence type="ECO:0000256" key="3">
    <source>
        <dbReference type="ARBA" id="ARBA00022448"/>
    </source>
</evidence>
<comment type="caution">
    <text evidence="10">The sequence shown here is derived from an EMBL/GenBank/DDBJ whole genome shotgun (WGS) entry which is preliminary data.</text>
</comment>
<dbReference type="Pfam" id="PF12698">
    <property type="entry name" value="ABC2_membrane_3"/>
    <property type="match status" value="1"/>
</dbReference>
<protein>
    <submittedName>
        <fullName evidence="10">ABC transporter permease</fullName>
    </submittedName>
</protein>
<feature type="transmembrane region" description="Helical" evidence="8">
    <location>
        <begin position="186"/>
        <end position="208"/>
    </location>
</feature>
<dbReference type="InterPro" id="IPR013525">
    <property type="entry name" value="ABC2_TM"/>
</dbReference>
<dbReference type="PANTHER" id="PTHR30294:SF44">
    <property type="entry name" value="MULTIDRUG ABC TRANSPORTER PERMEASE YBHR-RELATED"/>
    <property type="match status" value="1"/>
</dbReference>
<dbReference type="RefSeq" id="WP_139687333.1">
    <property type="nucleotide sequence ID" value="NZ_WEHW01000015.1"/>
</dbReference>
<evidence type="ECO:0000259" key="9">
    <source>
        <dbReference type="PROSITE" id="PS51012"/>
    </source>
</evidence>
<evidence type="ECO:0000256" key="4">
    <source>
        <dbReference type="ARBA" id="ARBA00022475"/>
    </source>
</evidence>
<dbReference type="GO" id="GO:0140359">
    <property type="term" value="F:ABC-type transporter activity"/>
    <property type="evidence" value="ECO:0007669"/>
    <property type="project" value="InterPro"/>
</dbReference>
<evidence type="ECO:0000256" key="1">
    <source>
        <dbReference type="ARBA" id="ARBA00004651"/>
    </source>
</evidence>
<evidence type="ECO:0000256" key="2">
    <source>
        <dbReference type="ARBA" id="ARBA00007783"/>
    </source>
</evidence>
<keyword evidence="3" id="KW-0813">Transport</keyword>
<sequence length="379" mass="41735">MSNSSFLSFMAALRASLQRLRALARKELITLLRDPGMRRILVVPIIAQSILFGYGATFNLEEAPYVIYDASRSPASERVIRRIEANRIFVRAGVPQSYEAFEKAVNDGDALIGLYFPDDFARKLARGEPSEIFVAADARNTTTANVATGYVSAIIESIAREDGTAGPIEVRERYRYNENGITRYNIMTGLILGLAMIQVMLLAGLAISREREEGSFDMMLMTPLSPVEIFIGKAAAPILIGVFQSFLIFAVCRWWFGIPFAGSLPLLFFVVALFSTSIVGLALAISAWAKTLQQSVVLSFILLLPSLVLSGLMTPVAAMPGWMQTLTILNPVRYGILTIRMIYFENAGMSDILPYLWPLAVISAVTIPGAAWLFRNKVV</sequence>
<dbReference type="AlphaFoldDB" id="A0AAI9SBY4"/>
<proteinExistence type="inferred from homology"/>
<organism evidence="10 11">
    <name type="scientific">Sutterella seckii</name>
    <dbReference type="NCBI Taxonomy" id="1944635"/>
    <lineage>
        <taxon>Bacteria</taxon>
        <taxon>Pseudomonadati</taxon>
        <taxon>Pseudomonadota</taxon>
        <taxon>Betaproteobacteria</taxon>
        <taxon>Burkholderiales</taxon>
        <taxon>Sutterellaceae</taxon>
        <taxon>Sutterella</taxon>
    </lineage>
</organism>
<dbReference type="InterPro" id="IPR051449">
    <property type="entry name" value="ABC-2_transporter_component"/>
</dbReference>
<dbReference type="Proteomes" id="UP000469462">
    <property type="component" value="Unassembled WGS sequence"/>
</dbReference>
<dbReference type="EMBL" id="WEHW01000015">
    <property type="protein sequence ID" value="KAB7651393.1"/>
    <property type="molecule type" value="Genomic_DNA"/>
</dbReference>
<keyword evidence="11" id="KW-1185">Reference proteome</keyword>